<keyword evidence="4" id="KW-1185">Reference proteome</keyword>
<organism evidence="3 4">
    <name type="scientific">Talaromyces stipitatus (strain ATCC 10500 / CBS 375.48 / QM 6759 / NRRL 1006)</name>
    <name type="common">Penicillium stipitatum</name>
    <dbReference type="NCBI Taxonomy" id="441959"/>
    <lineage>
        <taxon>Eukaryota</taxon>
        <taxon>Fungi</taxon>
        <taxon>Dikarya</taxon>
        <taxon>Ascomycota</taxon>
        <taxon>Pezizomycotina</taxon>
        <taxon>Eurotiomycetes</taxon>
        <taxon>Eurotiomycetidae</taxon>
        <taxon>Eurotiales</taxon>
        <taxon>Trichocomaceae</taxon>
        <taxon>Talaromyces</taxon>
        <taxon>Talaromyces sect. Talaromyces</taxon>
    </lineage>
</organism>
<dbReference type="EMBL" id="EQ962654">
    <property type="protein sequence ID" value="EED19354.1"/>
    <property type="molecule type" value="Genomic_DNA"/>
</dbReference>
<evidence type="ECO:0000313" key="3">
    <source>
        <dbReference type="EMBL" id="EED19354.1"/>
    </source>
</evidence>
<dbReference type="HOGENOM" id="CLU_2514168_0_0_1"/>
<reference evidence="4" key="1">
    <citation type="journal article" date="2015" name="Genome Announc.">
        <title>Genome sequence of the AIDS-associated pathogen Penicillium marneffei (ATCC18224) and its near taxonomic relative Talaromyces stipitatus (ATCC10500).</title>
        <authorList>
            <person name="Nierman W.C."/>
            <person name="Fedorova-Abrams N.D."/>
            <person name="Andrianopoulos A."/>
        </authorList>
    </citation>
    <scope>NUCLEOTIDE SEQUENCE [LARGE SCALE GENOMIC DNA]</scope>
    <source>
        <strain evidence="4">ATCC 10500 / CBS 375.48 / QM 6759 / NRRL 1006</strain>
    </source>
</reference>
<evidence type="ECO:0000256" key="2">
    <source>
        <dbReference type="SAM" id="Phobius"/>
    </source>
</evidence>
<accession>B8M4R9</accession>
<keyword evidence="2" id="KW-0472">Membrane</keyword>
<proteinExistence type="predicted"/>
<feature type="compositionally biased region" description="Basic and acidic residues" evidence="1">
    <location>
        <begin position="1"/>
        <end position="10"/>
    </location>
</feature>
<keyword evidence="2" id="KW-1133">Transmembrane helix</keyword>
<keyword evidence="2" id="KW-0812">Transmembrane</keyword>
<feature type="region of interest" description="Disordered" evidence="1">
    <location>
        <begin position="1"/>
        <end position="22"/>
    </location>
</feature>
<dbReference type="AlphaFoldDB" id="B8M4R9"/>
<dbReference type="VEuPathDB" id="FungiDB:TSTA_026610"/>
<dbReference type="RefSeq" id="XP_002479788.1">
    <property type="nucleotide sequence ID" value="XM_002479743.1"/>
</dbReference>
<evidence type="ECO:0000313" key="4">
    <source>
        <dbReference type="Proteomes" id="UP000001745"/>
    </source>
</evidence>
<gene>
    <name evidence="3" type="ORF">TSTA_026610</name>
</gene>
<feature type="transmembrane region" description="Helical" evidence="2">
    <location>
        <begin position="42"/>
        <end position="62"/>
    </location>
</feature>
<evidence type="ECO:0000256" key="1">
    <source>
        <dbReference type="SAM" id="MobiDB-lite"/>
    </source>
</evidence>
<dbReference type="Proteomes" id="UP000001745">
    <property type="component" value="Unassembled WGS sequence"/>
</dbReference>
<dbReference type="InParanoid" id="B8M4R9"/>
<protein>
    <submittedName>
        <fullName evidence="3">Uncharacterized protein</fullName>
    </submittedName>
</protein>
<name>B8M4R9_TALSN</name>
<dbReference type="GeneID" id="8098942"/>
<sequence>MTTKLPRSEPEPEPEPASATAAWTKLSKAGRGFLFEVTGKPWTAWLGVLAATIAVLLGLAGMQDDGMIISHSRARESENLLPFTE</sequence>